<protein>
    <submittedName>
        <fullName evidence="1">Protein phosphatase 2a, regulatory subunit, putative</fullName>
    </submittedName>
</protein>
<proteinExistence type="predicted"/>
<accession>A0A0A8XS99</accession>
<sequence length="52" mass="5887">MLELIVVELLHALSEKCRIMIREDLAYIQCQATNGLAPVISGISLECWIDDR</sequence>
<name>A0A0A8XS99_ARUDO</name>
<reference evidence="1" key="2">
    <citation type="journal article" date="2015" name="Data Brief">
        <title>Shoot transcriptome of the giant reed, Arundo donax.</title>
        <authorList>
            <person name="Barrero R.A."/>
            <person name="Guerrero F.D."/>
            <person name="Moolhuijzen P."/>
            <person name="Goolsby J.A."/>
            <person name="Tidwell J."/>
            <person name="Bellgard S.E."/>
            <person name="Bellgard M.I."/>
        </authorList>
    </citation>
    <scope>NUCLEOTIDE SEQUENCE</scope>
    <source>
        <tissue evidence="1">Shoot tissue taken approximately 20 cm above the soil surface</tissue>
    </source>
</reference>
<reference evidence="1" key="1">
    <citation type="submission" date="2014-09" db="EMBL/GenBank/DDBJ databases">
        <authorList>
            <person name="Magalhaes I.L.F."/>
            <person name="Oliveira U."/>
            <person name="Santos F.R."/>
            <person name="Vidigal T.H.D.A."/>
            <person name="Brescovit A.D."/>
            <person name="Santos A.J."/>
        </authorList>
    </citation>
    <scope>NUCLEOTIDE SEQUENCE</scope>
    <source>
        <tissue evidence="1">Shoot tissue taken approximately 20 cm above the soil surface</tissue>
    </source>
</reference>
<evidence type="ECO:0000313" key="1">
    <source>
        <dbReference type="EMBL" id="JAD16736.1"/>
    </source>
</evidence>
<dbReference type="AlphaFoldDB" id="A0A0A8XS99"/>
<organism evidence="1">
    <name type="scientific">Arundo donax</name>
    <name type="common">Giant reed</name>
    <name type="synonym">Donax arundinaceus</name>
    <dbReference type="NCBI Taxonomy" id="35708"/>
    <lineage>
        <taxon>Eukaryota</taxon>
        <taxon>Viridiplantae</taxon>
        <taxon>Streptophyta</taxon>
        <taxon>Embryophyta</taxon>
        <taxon>Tracheophyta</taxon>
        <taxon>Spermatophyta</taxon>
        <taxon>Magnoliopsida</taxon>
        <taxon>Liliopsida</taxon>
        <taxon>Poales</taxon>
        <taxon>Poaceae</taxon>
        <taxon>PACMAD clade</taxon>
        <taxon>Arundinoideae</taxon>
        <taxon>Arundineae</taxon>
        <taxon>Arundo</taxon>
    </lineage>
</organism>
<dbReference type="EMBL" id="GBRH01281159">
    <property type="protein sequence ID" value="JAD16736.1"/>
    <property type="molecule type" value="Transcribed_RNA"/>
</dbReference>